<name>A0ABD1P4I4_9LAMI</name>
<evidence type="ECO:0000313" key="3">
    <source>
        <dbReference type="Proteomes" id="UP001604277"/>
    </source>
</evidence>
<proteinExistence type="predicted"/>
<sequence>MTTIGTTLRILHDSPDDGDVDPQPKNDKDPLPNLLKDLYVDLVIYALIGDNDAGLDDLVEEILEEVAPLLKSEVRPLPNVTRDVPSSVLFISSNFKSTKILT</sequence>
<dbReference type="EMBL" id="JBFOLJ010000026">
    <property type="protein sequence ID" value="KAL2458794.1"/>
    <property type="molecule type" value="Genomic_DNA"/>
</dbReference>
<evidence type="ECO:0000256" key="1">
    <source>
        <dbReference type="SAM" id="MobiDB-lite"/>
    </source>
</evidence>
<organism evidence="2 3">
    <name type="scientific">Forsythia ovata</name>
    <dbReference type="NCBI Taxonomy" id="205694"/>
    <lineage>
        <taxon>Eukaryota</taxon>
        <taxon>Viridiplantae</taxon>
        <taxon>Streptophyta</taxon>
        <taxon>Embryophyta</taxon>
        <taxon>Tracheophyta</taxon>
        <taxon>Spermatophyta</taxon>
        <taxon>Magnoliopsida</taxon>
        <taxon>eudicotyledons</taxon>
        <taxon>Gunneridae</taxon>
        <taxon>Pentapetalae</taxon>
        <taxon>asterids</taxon>
        <taxon>lamiids</taxon>
        <taxon>Lamiales</taxon>
        <taxon>Oleaceae</taxon>
        <taxon>Forsythieae</taxon>
        <taxon>Forsythia</taxon>
    </lineage>
</organism>
<reference evidence="3" key="1">
    <citation type="submission" date="2024-07" db="EMBL/GenBank/DDBJ databases">
        <title>Two chromosome-level genome assemblies of Korean endemic species Abeliophyllum distichum and Forsythia ovata (Oleaceae).</title>
        <authorList>
            <person name="Jang H."/>
        </authorList>
    </citation>
    <scope>NUCLEOTIDE SEQUENCE [LARGE SCALE GENOMIC DNA]</scope>
</reference>
<keyword evidence="3" id="KW-1185">Reference proteome</keyword>
<protein>
    <submittedName>
        <fullName evidence="2">Uncharacterized protein</fullName>
    </submittedName>
</protein>
<accession>A0ABD1P4I4</accession>
<dbReference type="AlphaFoldDB" id="A0ABD1P4I4"/>
<feature type="region of interest" description="Disordered" evidence="1">
    <location>
        <begin position="11"/>
        <end position="30"/>
    </location>
</feature>
<comment type="caution">
    <text evidence="2">The sequence shown here is derived from an EMBL/GenBank/DDBJ whole genome shotgun (WGS) entry which is preliminary data.</text>
</comment>
<dbReference type="Proteomes" id="UP001604277">
    <property type="component" value="Unassembled WGS sequence"/>
</dbReference>
<evidence type="ECO:0000313" key="2">
    <source>
        <dbReference type="EMBL" id="KAL2458794.1"/>
    </source>
</evidence>
<gene>
    <name evidence="2" type="ORF">Fot_55357</name>
</gene>